<dbReference type="EMBL" id="JAUEPR010000023">
    <property type="protein sequence ID" value="KAK0475387.1"/>
    <property type="molecule type" value="Genomic_DNA"/>
</dbReference>
<feature type="compositionally biased region" description="Basic and acidic residues" evidence="1">
    <location>
        <begin position="384"/>
        <end position="396"/>
    </location>
</feature>
<organism evidence="2 3">
    <name type="scientific">Armillaria novae-zelandiae</name>
    <dbReference type="NCBI Taxonomy" id="153914"/>
    <lineage>
        <taxon>Eukaryota</taxon>
        <taxon>Fungi</taxon>
        <taxon>Dikarya</taxon>
        <taxon>Basidiomycota</taxon>
        <taxon>Agaricomycotina</taxon>
        <taxon>Agaricomycetes</taxon>
        <taxon>Agaricomycetidae</taxon>
        <taxon>Agaricales</taxon>
        <taxon>Marasmiineae</taxon>
        <taxon>Physalacriaceae</taxon>
        <taxon>Armillaria</taxon>
    </lineage>
</organism>
<keyword evidence="3" id="KW-1185">Reference proteome</keyword>
<gene>
    <name evidence="2" type="ORF">IW261DRAFT_1567779</name>
</gene>
<feature type="compositionally biased region" description="Low complexity" evidence="1">
    <location>
        <begin position="368"/>
        <end position="382"/>
    </location>
</feature>
<dbReference type="SUPFAM" id="SSF52540">
    <property type="entry name" value="P-loop containing nucleoside triphosphate hydrolases"/>
    <property type="match status" value="1"/>
</dbReference>
<comment type="caution">
    <text evidence="2">The sequence shown here is derived from an EMBL/GenBank/DDBJ whole genome shotgun (WGS) entry which is preliminary data.</text>
</comment>
<reference evidence="2" key="1">
    <citation type="submission" date="2023-06" db="EMBL/GenBank/DDBJ databases">
        <authorList>
            <consortium name="Lawrence Berkeley National Laboratory"/>
            <person name="Ahrendt S."/>
            <person name="Sahu N."/>
            <person name="Indic B."/>
            <person name="Wong-Bajracharya J."/>
            <person name="Merenyi Z."/>
            <person name="Ke H.-M."/>
            <person name="Monk M."/>
            <person name="Kocsube S."/>
            <person name="Drula E."/>
            <person name="Lipzen A."/>
            <person name="Balint B."/>
            <person name="Henrissat B."/>
            <person name="Andreopoulos B."/>
            <person name="Martin F.M."/>
            <person name="Harder C.B."/>
            <person name="Rigling D."/>
            <person name="Ford K.L."/>
            <person name="Foster G.D."/>
            <person name="Pangilinan J."/>
            <person name="Papanicolaou A."/>
            <person name="Barry K."/>
            <person name="LaButti K."/>
            <person name="Viragh M."/>
            <person name="Koriabine M."/>
            <person name="Yan M."/>
            <person name="Riley R."/>
            <person name="Champramary S."/>
            <person name="Plett K.L."/>
            <person name="Tsai I.J."/>
            <person name="Slot J."/>
            <person name="Sipos G."/>
            <person name="Plett J."/>
            <person name="Nagy L.G."/>
            <person name="Grigoriev I.V."/>
        </authorList>
    </citation>
    <scope>NUCLEOTIDE SEQUENCE</scope>
    <source>
        <strain evidence="2">ICMP 16352</strain>
    </source>
</reference>
<dbReference type="InterPro" id="IPR027417">
    <property type="entry name" value="P-loop_NTPase"/>
</dbReference>
<name>A0AA39P0Q0_9AGAR</name>
<proteinExistence type="predicted"/>
<feature type="compositionally biased region" description="Basic and acidic residues" evidence="1">
    <location>
        <begin position="348"/>
        <end position="367"/>
    </location>
</feature>
<accession>A0AA39P0Q0</accession>
<sequence>MVVASSETSTCPICIRLLTTFMHIVLQETSAKSCDDFELGKFEYLWQLKLPEWYGVDIADIEVVIQFGVPSSLSVFKQRMGCAGRSPGLQARAILLVEEKMFARQKKRCLKKTDSGLLVNDDDVSDSDGDKDCGSATLPIDDAEDIEPDSLEKAMGEGSEWTKKVEDAMRGWIVTEDCEQDYSDVYFDNPPHRTAPNRPCCDRCTAREIASTPCTVNSATDRPVTPDFSELVDMGSAHSSPTKHVNSNGKRCMNTRHSGPATRRGDYLANVREALICWRLHTIKQLSPAPFTAAALLPDHVLTKLASNACLQTIADLQALSPPWICAEKYGSEVLRLLQRHDNDYQQSMEARKRAKEEAKRQEKAQKELQAAQEQAVRQQVKQHNKELERLRRLEE</sequence>
<evidence type="ECO:0000313" key="3">
    <source>
        <dbReference type="Proteomes" id="UP001175227"/>
    </source>
</evidence>
<feature type="region of interest" description="Disordered" evidence="1">
    <location>
        <begin position="235"/>
        <end position="258"/>
    </location>
</feature>
<protein>
    <submittedName>
        <fullName evidence="2">Uncharacterized protein</fullName>
    </submittedName>
</protein>
<dbReference type="Proteomes" id="UP001175227">
    <property type="component" value="Unassembled WGS sequence"/>
</dbReference>
<dbReference type="Gene3D" id="3.40.50.300">
    <property type="entry name" value="P-loop containing nucleotide triphosphate hydrolases"/>
    <property type="match status" value="1"/>
</dbReference>
<feature type="region of interest" description="Disordered" evidence="1">
    <location>
        <begin position="348"/>
        <end position="396"/>
    </location>
</feature>
<evidence type="ECO:0000256" key="1">
    <source>
        <dbReference type="SAM" id="MobiDB-lite"/>
    </source>
</evidence>
<evidence type="ECO:0000313" key="2">
    <source>
        <dbReference type="EMBL" id="KAK0475387.1"/>
    </source>
</evidence>
<dbReference type="AlphaFoldDB" id="A0AA39P0Q0"/>
<feature type="compositionally biased region" description="Polar residues" evidence="1">
    <location>
        <begin position="237"/>
        <end position="249"/>
    </location>
</feature>